<organism evidence="1 2">
    <name type="scientific">Taxus chinensis</name>
    <name type="common">Chinese yew</name>
    <name type="synonym">Taxus wallichiana var. chinensis</name>
    <dbReference type="NCBI Taxonomy" id="29808"/>
    <lineage>
        <taxon>Eukaryota</taxon>
        <taxon>Viridiplantae</taxon>
        <taxon>Streptophyta</taxon>
        <taxon>Embryophyta</taxon>
        <taxon>Tracheophyta</taxon>
        <taxon>Spermatophyta</taxon>
        <taxon>Pinopsida</taxon>
        <taxon>Pinidae</taxon>
        <taxon>Conifers II</taxon>
        <taxon>Cupressales</taxon>
        <taxon>Taxaceae</taxon>
        <taxon>Taxus</taxon>
    </lineage>
</organism>
<sequence length="112" mass="13280">MEEVRILRERIQEVELSKRRDIEYEEESEEEHPGELTVDIPPLEASKDILIKDITGTNFKPKMEVPLYEGSLKPEDLIDWINVMDKYFEYEKVENDKKVKFVVTRLKSHASL</sequence>
<dbReference type="AlphaFoldDB" id="A0AA38BX65"/>
<accession>A0AA38BX65</accession>
<gene>
    <name evidence="1" type="ORF">KI387_031591</name>
</gene>
<evidence type="ECO:0008006" key="3">
    <source>
        <dbReference type="Google" id="ProtNLM"/>
    </source>
</evidence>
<keyword evidence="2" id="KW-1185">Reference proteome</keyword>
<comment type="caution">
    <text evidence="1">The sequence shown here is derived from an EMBL/GenBank/DDBJ whole genome shotgun (WGS) entry which is preliminary data.</text>
</comment>
<dbReference type="OMA" id="WDEVEDP"/>
<proteinExistence type="predicted"/>
<evidence type="ECO:0000313" key="1">
    <source>
        <dbReference type="EMBL" id="KAH9287474.1"/>
    </source>
</evidence>
<name>A0AA38BX65_TAXCH</name>
<dbReference type="EMBL" id="JAHRHJ020003813">
    <property type="protein sequence ID" value="KAH9287474.1"/>
    <property type="molecule type" value="Genomic_DNA"/>
</dbReference>
<feature type="non-terminal residue" evidence="1">
    <location>
        <position position="112"/>
    </location>
</feature>
<reference evidence="1 2" key="1">
    <citation type="journal article" date="2021" name="Nat. Plants">
        <title>The Taxus genome provides insights into paclitaxel biosynthesis.</title>
        <authorList>
            <person name="Xiong X."/>
            <person name="Gou J."/>
            <person name="Liao Q."/>
            <person name="Li Y."/>
            <person name="Zhou Q."/>
            <person name="Bi G."/>
            <person name="Li C."/>
            <person name="Du R."/>
            <person name="Wang X."/>
            <person name="Sun T."/>
            <person name="Guo L."/>
            <person name="Liang H."/>
            <person name="Lu P."/>
            <person name="Wu Y."/>
            <person name="Zhang Z."/>
            <person name="Ro D.K."/>
            <person name="Shang Y."/>
            <person name="Huang S."/>
            <person name="Yan J."/>
        </authorList>
    </citation>
    <scope>NUCLEOTIDE SEQUENCE [LARGE SCALE GENOMIC DNA]</scope>
    <source>
        <strain evidence="1">Ta-2019</strain>
    </source>
</reference>
<dbReference type="Proteomes" id="UP000824469">
    <property type="component" value="Unassembled WGS sequence"/>
</dbReference>
<evidence type="ECO:0000313" key="2">
    <source>
        <dbReference type="Proteomes" id="UP000824469"/>
    </source>
</evidence>
<protein>
    <recommendedName>
        <fullName evidence="3">Reverse transcriptase domain-containing protein</fullName>
    </recommendedName>
</protein>